<dbReference type="EC" id="2.7.1.59" evidence="2"/>
<evidence type="ECO:0000313" key="2">
    <source>
        <dbReference type="EMBL" id="ABD06773.1"/>
    </source>
</evidence>
<dbReference type="PANTHER" id="PTHR18964">
    <property type="entry name" value="ROK (REPRESSOR, ORF, KINASE) FAMILY"/>
    <property type="match status" value="1"/>
</dbReference>
<keyword evidence="2" id="KW-0808">Transferase</keyword>
<dbReference type="GO" id="GO:0045127">
    <property type="term" value="F:N-acetylglucosamine kinase activity"/>
    <property type="evidence" value="ECO:0007669"/>
    <property type="project" value="UniProtKB-EC"/>
</dbReference>
<proteinExistence type="predicted"/>
<dbReference type="KEGG" id="rpb:RPB_2067"/>
<dbReference type="Pfam" id="PF00480">
    <property type="entry name" value="ROK"/>
    <property type="match status" value="1"/>
</dbReference>
<keyword evidence="3" id="KW-1185">Reference proteome</keyword>
<dbReference type="EMBL" id="CP000250">
    <property type="protein sequence ID" value="ABD06773.1"/>
    <property type="molecule type" value="Genomic_DNA"/>
</dbReference>
<dbReference type="PANTHER" id="PTHR18964:SF169">
    <property type="entry name" value="N-ACETYLMANNOSAMINE KINASE"/>
    <property type="match status" value="1"/>
</dbReference>
<dbReference type="Proteomes" id="UP000008809">
    <property type="component" value="Chromosome"/>
</dbReference>
<organism evidence="2 3">
    <name type="scientific">Rhodopseudomonas palustris (strain HaA2)</name>
    <dbReference type="NCBI Taxonomy" id="316058"/>
    <lineage>
        <taxon>Bacteria</taxon>
        <taxon>Pseudomonadati</taxon>
        <taxon>Pseudomonadota</taxon>
        <taxon>Alphaproteobacteria</taxon>
        <taxon>Hyphomicrobiales</taxon>
        <taxon>Nitrobacteraceae</taxon>
        <taxon>Rhodopseudomonas</taxon>
    </lineage>
</organism>
<dbReference type="InterPro" id="IPR043129">
    <property type="entry name" value="ATPase_NBD"/>
</dbReference>
<name>Q2IYD7_RHOP2</name>
<dbReference type="HOGENOM" id="CLU_036604_0_4_5"/>
<dbReference type="AlphaFoldDB" id="Q2IYD7"/>
<dbReference type="RefSeq" id="WP_011440961.1">
    <property type="nucleotide sequence ID" value="NC_007778.1"/>
</dbReference>
<feature type="compositionally biased region" description="Low complexity" evidence="1">
    <location>
        <begin position="278"/>
        <end position="287"/>
    </location>
</feature>
<dbReference type="Gene3D" id="3.30.420.40">
    <property type="match status" value="2"/>
</dbReference>
<gene>
    <name evidence="2" type="ordered locus">RPB_2067</name>
</gene>
<feature type="region of interest" description="Disordered" evidence="1">
    <location>
        <begin position="278"/>
        <end position="314"/>
    </location>
</feature>
<feature type="compositionally biased region" description="Polar residues" evidence="1">
    <location>
        <begin position="296"/>
        <end position="314"/>
    </location>
</feature>
<sequence>MSAIFAVDLGATWLRTARVAPDGRWIDRKARVPTPDGPAEARKLIETAWRRAGCAEAVALATAPELDSDGVVRRWPNRRDYEGAPLLTDALRCVARLALFDDATAAALSADDVDGAADAITLCLSIGSGIGGGVVIAGRPLVGAHHAAMDAGHMPVPSAAGLRCACGRDGCLQAVASGGALQRHGGGALFGDARAEPALHRATAALAEALAILQALFDPERVVIAGGLGLSPLFDRIAAELKRSGVALAIAPHHHGDDAALVGAAIGLARGLAPRASTSAAISPPAARGDPRCKVSSPNGYQPGRVSTTRTSGA</sequence>
<dbReference type="InterPro" id="IPR000600">
    <property type="entry name" value="ROK"/>
</dbReference>
<dbReference type="OrthoDB" id="49685at2"/>
<evidence type="ECO:0000313" key="3">
    <source>
        <dbReference type="Proteomes" id="UP000008809"/>
    </source>
</evidence>
<dbReference type="eggNOG" id="COG1940">
    <property type="taxonomic scope" value="Bacteria"/>
</dbReference>
<evidence type="ECO:0000256" key="1">
    <source>
        <dbReference type="SAM" id="MobiDB-lite"/>
    </source>
</evidence>
<accession>Q2IYD7</accession>
<keyword evidence="2" id="KW-0418">Kinase</keyword>
<protein>
    <submittedName>
        <fullName evidence="2">N-acetylglucosamine kinase</fullName>
        <ecNumber evidence="2">2.7.1.59</ecNumber>
    </submittedName>
</protein>
<dbReference type="SUPFAM" id="SSF53067">
    <property type="entry name" value="Actin-like ATPase domain"/>
    <property type="match status" value="1"/>
</dbReference>
<dbReference type="STRING" id="316058.RPB_2067"/>
<reference evidence="2 3" key="1">
    <citation type="submission" date="2006-01" db="EMBL/GenBank/DDBJ databases">
        <title>Complete sequence of Rhodopseudomonas palustris HaA2.</title>
        <authorList>
            <consortium name="US DOE Joint Genome Institute"/>
            <person name="Copeland A."/>
            <person name="Lucas S."/>
            <person name="Lapidus A."/>
            <person name="Barry K."/>
            <person name="Detter J.C."/>
            <person name="Glavina T."/>
            <person name="Hammon N."/>
            <person name="Israni S."/>
            <person name="Pitluck S."/>
            <person name="Chain P."/>
            <person name="Malfatti S."/>
            <person name="Shin M."/>
            <person name="Vergez L."/>
            <person name="Schmutz J."/>
            <person name="Larimer F."/>
            <person name="Land M."/>
            <person name="Hauser L."/>
            <person name="Pelletier D.A."/>
            <person name="Kyrpides N."/>
            <person name="Anderson I."/>
            <person name="Oda Y."/>
            <person name="Harwood C.S."/>
            <person name="Richardson P."/>
        </authorList>
    </citation>
    <scope>NUCLEOTIDE SEQUENCE [LARGE SCALE GENOMIC DNA]</scope>
    <source>
        <strain evidence="2 3">HaA2</strain>
    </source>
</reference>